<dbReference type="EMBL" id="BSNG01000001">
    <property type="protein sequence ID" value="GLQ11451.1"/>
    <property type="molecule type" value="Genomic_DNA"/>
</dbReference>
<evidence type="ECO:0000313" key="1">
    <source>
        <dbReference type="EMBL" id="GLQ11451.1"/>
    </source>
</evidence>
<keyword evidence="2" id="KW-1185">Reference proteome</keyword>
<comment type="caution">
    <text evidence="1">The sequence shown here is derived from an EMBL/GenBank/DDBJ whole genome shotgun (WGS) entry which is preliminary data.</text>
</comment>
<dbReference type="Proteomes" id="UP001161406">
    <property type="component" value="Unassembled WGS sequence"/>
</dbReference>
<accession>A0ABQ5UJ10</accession>
<name>A0ABQ5UJ10_9HYPH</name>
<reference evidence="1" key="2">
    <citation type="submission" date="2023-01" db="EMBL/GenBank/DDBJ databases">
        <title>Draft genome sequence of Devosia yakushimensis strain NBRC 103855.</title>
        <authorList>
            <person name="Sun Q."/>
            <person name="Mori K."/>
        </authorList>
    </citation>
    <scope>NUCLEOTIDE SEQUENCE</scope>
    <source>
        <strain evidence="1">NBRC 103855</strain>
    </source>
</reference>
<evidence type="ECO:0000313" key="2">
    <source>
        <dbReference type="Proteomes" id="UP001161406"/>
    </source>
</evidence>
<protein>
    <submittedName>
        <fullName evidence="1">Uncharacterized protein</fullName>
    </submittedName>
</protein>
<organism evidence="1 2">
    <name type="scientific">Devosia yakushimensis</name>
    <dbReference type="NCBI Taxonomy" id="470028"/>
    <lineage>
        <taxon>Bacteria</taxon>
        <taxon>Pseudomonadati</taxon>
        <taxon>Pseudomonadota</taxon>
        <taxon>Alphaproteobacteria</taxon>
        <taxon>Hyphomicrobiales</taxon>
        <taxon>Devosiaceae</taxon>
        <taxon>Devosia</taxon>
    </lineage>
</organism>
<reference evidence="1" key="1">
    <citation type="journal article" date="2014" name="Int. J. Syst. Evol. Microbiol.">
        <title>Complete genome of a new Firmicutes species belonging to the dominant human colonic microbiota ('Ruminococcus bicirculans') reveals two chromosomes and a selective capacity to utilize plant glucans.</title>
        <authorList>
            <consortium name="NISC Comparative Sequencing Program"/>
            <person name="Wegmann U."/>
            <person name="Louis P."/>
            <person name="Goesmann A."/>
            <person name="Henrissat B."/>
            <person name="Duncan S.H."/>
            <person name="Flint H.J."/>
        </authorList>
    </citation>
    <scope>NUCLEOTIDE SEQUENCE</scope>
    <source>
        <strain evidence="1">NBRC 103855</strain>
    </source>
</reference>
<gene>
    <name evidence="1" type="ORF">GCM10007913_33830</name>
</gene>
<proteinExistence type="predicted"/>
<sequence length="139" mass="16330">MTLSDEIPGLNNKYWSRYEDIQDLKSKLCDGAFAPTPARLSRRWTRVDWVDLTQLLASYNAWVRLWNVHETSIDLPLSPEWWDGKIPASVGSILELVLNDGRIVEVKLRGWFHFYDGMSFCRNEARVTDVMWARQRLTR</sequence>
<dbReference type="RefSeq" id="WP_284392742.1">
    <property type="nucleotide sequence ID" value="NZ_BSNG01000001.1"/>
</dbReference>